<dbReference type="KEGG" id="cvn:111112173"/>
<protein>
    <submittedName>
        <fullName evidence="4">Uncharacterized protein LOC111112173 isoform X1</fullName>
    </submittedName>
</protein>
<dbReference type="AlphaFoldDB" id="A0A8B8BPJ5"/>
<feature type="compositionally biased region" description="Acidic residues" evidence="1">
    <location>
        <begin position="367"/>
        <end position="379"/>
    </location>
</feature>
<keyword evidence="2" id="KW-0812">Transmembrane</keyword>
<sequence length="501" mass="57345">MDDFTFFLASHVARLSDPITIIMAPCSWNIRLIVLLPLLTSRVFSAYKNIALNKPAYQQYPYTGDKSMTGNATNAVDGLKSDRSAWGGQCVVSEKRKQSATWWVDLTEISCISHITVYYMTGNKKWGQSNEFTQEFLGFSIYISNTTEKSEGVLCFKDSVSNKNTIPDVFNITCSIHGRYVIFYNERQKGVSYPNDYSKFAYNDLCEVEVYGLDNCSILCPDRNCHCCNNRTNVCQGCKPGYQGKHCEIELDEKRDGYRKRCGYCSDLSKCNYASSTCFYGYWSDMKPDDSKQDNQLINSSERQTIAIGQLNLTFQILIFVILLLLLMLMMFFVFTSRNQKKCKQQRNKHDPTEEPTDKKKFNITVDELEMTDTDEDKDGYDSIKGTLGSLSRNQKKSKRQRYKNVPTEEPSEEKKFNITVEELEMTDDDKDKDGNDSIKGSLESISFNMPFDELVMTDSDNEKDGFLRLNICAEEFVMTDTDNEKDDIDSIKGSLGSLRK</sequence>
<accession>A0A8B8BPJ5</accession>
<dbReference type="Gene3D" id="2.60.120.260">
    <property type="entry name" value="Galactose-binding domain-like"/>
    <property type="match status" value="1"/>
</dbReference>
<dbReference type="InterPro" id="IPR008979">
    <property type="entry name" value="Galactose-bd-like_sf"/>
</dbReference>
<keyword evidence="3" id="KW-1185">Reference proteome</keyword>
<name>A0A8B8BPJ5_CRAVI</name>
<feature type="compositionally biased region" description="Basic and acidic residues" evidence="1">
    <location>
        <begin position="348"/>
        <end position="361"/>
    </location>
</feature>
<evidence type="ECO:0000313" key="4">
    <source>
        <dbReference type="RefSeq" id="XP_022305262.1"/>
    </source>
</evidence>
<feature type="region of interest" description="Disordered" evidence="1">
    <location>
        <begin position="343"/>
        <end position="415"/>
    </location>
</feature>
<feature type="transmembrane region" description="Helical" evidence="2">
    <location>
        <begin position="313"/>
        <end position="335"/>
    </location>
</feature>
<proteinExistence type="predicted"/>
<dbReference type="GeneID" id="111112173"/>
<evidence type="ECO:0000313" key="3">
    <source>
        <dbReference type="Proteomes" id="UP000694844"/>
    </source>
</evidence>
<evidence type="ECO:0000256" key="2">
    <source>
        <dbReference type="SAM" id="Phobius"/>
    </source>
</evidence>
<evidence type="ECO:0000256" key="1">
    <source>
        <dbReference type="SAM" id="MobiDB-lite"/>
    </source>
</evidence>
<keyword evidence="2" id="KW-1133">Transmembrane helix</keyword>
<keyword evidence="2" id="KW-0472">Membrane</keyword>
<dbReference type="RefSeq" id="XP_022305262.1">
    <property type="nucleotide sequence ID" value="XM_022449554.1"/>
</dbReference>
<feature type="compositionally biased region" description="Basic residues" evidence="1">
    <location>
        <begin position="394"/>
        <end position="403"/>
    </location>
</feature>
<dbReference type="SUPFAM" id="SSF49785">
    <property type="entry name" value="Galactose-binding domain-like"/>
    <property type="match status" value="1"/>
</dbReference>
<dbReference type="Proteomes" id="UP000694844">
    <property type="component" value="Chromosome 9"/>
</dbReference>
<reference evidence="4" key="1">
    <citation type="submission" date="2025-08" db="UniProtKB">
        <authorList>
            <consortium name="RefSeq"/>
        </authorList>
    </citation>
    <scope>IDENTIFICATION</scope>
    <source>
        <tissue evidence="4">Whole sample</tissue>
    </source>
</reference>
<gene>
    <name evidence="4" type="primary">LOC111112173</name>
</gene>
<organism evidence="3 4">
    <name type="scientific">Crassostrea virginica</name>
    <name type="common">Eastern oyster</name>
    <dbReference type="NCBI Taxonomy" id="6565"/>
    <lineage>
        <taxon>Eukaryota</taxon>
        <taxon>Metazoa</taxon>
        <taxon>Spiralia</taxon>
        <taxon>Lophotrochozoa</taxon>
        <taxon>Mollusca</taxon>
        <taxon>Bivalvia</taxon>
        <taxon>Autobranchia</taxon>
        <taxon>Pteriomorphia</taxon>
        <taxon>Ostreida</taxon>
        <taxon>Ostreoidea</taxon>
        <taxon>Ostreidae</taxon>
        <taxon>Crassostrea</taxon>
    </lineage>
</organism>
<dbReference type="OrthoDB" id="547680at2759"/>